<evidence type="ECO:0000313" key="3">
    <source>
        <dbReference type="EMBL" id="QCT20691.1"/>
    </source>
</evidence>
<dbReference type="CDD" id="cd03396">
    <property type="entry name" value="PAP2_like_6"/>
    <property type="match status" value="1"/>
</dbReference>
<feature type="transmembrane region" description="Helical" evidence="1">
    <location>
        <begin position="162"/>
        <end position="180"/>
    </location>
</feature>
<dbReference type="Proteomes" id="UP000302163">
    <property type="component" value="Chromosome"/>
</dbReference>
<protein>
    <submittedName>
        <fullName evidence="3">Phosphatase PAP2 family protein</fullName>
    </submittedName>
</protein>
<dbReference type="RefSeq" id="WP_138096564.1">
    <property type="nucleotide sequence ID" value="NZ_CP040428.1"/>
</dbReference>
<dbReference type="InterPro" id="IPR000326">
    <property type="entry name" value="PAP2/HPO"/>
</dbReference>
<sequence length="244" mass="27792">MLFTRTQCDTADTLINKKNLLYALPRSFYLYQALGLTFCGAIFFWLSRSEALDRLLTGYWYDAASRRFPWRDNRWLALFNHQLLKDVIIVAAVVLLLWGIFRRRPRATMVALLMGLGALSVGILKATSYHSCPWDLVDYGGQAVGYPLFDPAPLNSGSGHCFPGGHASSGFMVMGLFFLFYRERPRLAWGCFLGGIALGLTMGYGQVMRGAHFFSHNLWAGWWVWLTQVTVWWAVTRLRKKESV</sequence>
<name>A0A4P8YJ02_9ENTR</name>
<dbReference type="Gene3D" id="1.20.144.10">
    <property type="entry name" value="Phosphatidic acid phosphatase type 2/haloperoxidase"/>
    <property type="match status" value="1"/>
</dbReference>
<dbReference type="SUPFAM" id="SSF48317">
    <property type="entry name" value="Acid phosphatase/Vanadium-dependent haloperoxidase"/>
    <property type="match status" value="1"/>
</dbReference>
<keyword evidence="4" id="KW-1185">Reference proteome</keyword>
<feature type="domain" description="Phosphatidic acid phosphatase type 2/haloperoxidase" evidence="2">
    <location>
        <begin position="109"/>
        <end position="237"/>
    </location>
</feature>
<evidence type="ECO:0000259" key="2">
    <source>
        <dbReference type="Pfam" id="PF01569"/>
    </source>
</evidence>
<evidence type="ECO:0000313" key="4">
    <source>
        <dbReference type="Proteomes" id="UP000302163"/>
    </source>
</evidence>
<dbReference type="Pfam" id="PF01569">
    <property type="entry name" value="PAP2"/>
    <property type="match status" value="1"/>
</dbReference>
<accession>A0A4P8YJ02</accession>
<feature type="transmembrane region" description="Helical" evidence="1">
    <location>
        <begin position="219"/>
        <end position="235"/>
    </location>
</feature>
<dbReference type="EMBL" id="CP040428">
    <property type="protein sequence ID" value="QCT20691.1"/>
    <property type="molecule type" value="Genomic_DNA"/>
</dbReference>
<keyword evidence="1" id="KW-0472">Membrane</keyword>
<feature type="transmembrane region" description="Helical" evidence="1">
    <location>
        <begin position="28"/>
        <end position="46"/>
    </location>
</feature>
<feature type="transmembrane region" description="Helical" evidence="1">
    <location>
        <begin position="187"/>
        <end position="207"/>
    </location>
</feature>
<dbReference type="InterPro" id="IPR036938">
    <property type="entry name" value="PAP2/HPO_sf"/>
</dbReference>
<keyword evidence="1" id="KW-0812">Transmembrane</keyword>
<feature type="transmembrane region" description="Helical" evidence="1">
    <location>
        <begin position="83"/>
        <end position="101"/>
    </location>
</feature>
<dbReference type="KEGG" id="izh:FEM41_14080"/>
<evidence type="ECO:0000256" key="1">
    <source>
        <dbReference type="SAM" id="Phobius"/>
    </source>
</evidence>
<dbReference type="AlphaFoldDB" id="A0A4P8YJ02"/>
<proteinExistence type="predicted"/>
<organism evidence="3 4">
    <name type="scientific">Jejubacter calystegiae</name>
    <dbReference type="NCBI Taxonomy" id="2579935"/>
    <lineage>
        <taxon>Bacteria</taxon>
        <taxon>Pseudomonadati</taxon>
        <taxon>Pseudomonadota</taxon>
        <taxon>Gammaproteobacteria</taxon>
        <taxon>Enterobacterales</taxon>
        <taxon>Enterobacteriaceae</taxon>
        <taxon>Jejubacter</taxon>
    </lineage>
</organism>
<gene>
    <name evidence="3" type="ORF">FEM41_14080</name>
</gene>
<dbReference type="OrthoDB" id="7348799at2"/>
<keyword evidence="1" id="KW-1133">Transmembrane helix</keyword>
<reference evidence="3 4" key="1">
    <citation type="submission" date="2019-05" db="EMBL/GenBank/DDBJ databases">
        <title>Complete genome sequence of Izhakiella calystegiae KSNA2, an endophyte isolated from beach morning glory (Calystegia soldanella).</title>
        <authorList>
            <person name="Jiang L."/>
            <person name="Jeong J.C."/>
            <person name="Kim C.Y."/>
            <person name="Kim D.H."/>
            <person name="Kim S.W."/>
            <person name="Lee j."/>
        </authorList>
    </citation>
    <scope>NUCLEOTIDE SEQUENCE [LARGE SCALE GENOMIC DNA]</scope>
    <source>
        <strain evidence="3 4">KSNA2</strain>
    </source>
</reference>
<feature type="transmembrane region" description="Helical" evidence="1">
    <location>
        <begin position="108"/>
        <end position="127"/>
    </location>
</feature>